<feature type="region of interest" description="Disordered" evidence="1">
    <location>
        <begin position="1"/>
        <end position="105"/>
    </location>
</feature>
<evidence type="ECO:0000256" key="1">
    <source>
        <dbReference type="SAM" id="MobiDB-lite"/>
    </source>
</evidence>
<feature type="region of interest" description="Disordered" evidence="1">
    <location>
        <begin position="138"/>
        <end position="166"/>
    </location>
</feature>
<feature type="compositionally biased region" description="Polar residues" evidence="1">
    <location>
        <begin position="633"/>
        <end position="648"/>
    </location>
</feature>
<protein>
    <submittedName>
        <fullName evidence="2">Uncharacterized protein</fullName>
    </submittedName>
</protein>
<dbReference type="RefSeq" id="XP_024736360.1">
    <property type="nucleotide sequence ID" value="XM_024872619.1"/>
</dbReference>
<feature type="region of interest" description="Disordered" evidence="1">
    <location>
        <begin position="283"/>
        <end position="331"/>
    </location>
</feature>
<dbReference type="EMBL" id="KZ613816">
    <property type="protein sequence ID" value="PMD59456.1"/>
    <property type="molecule type" value="Genomic_DNA"/>
</dbReference>
<evidence type="ECO:0000313" key="3">
    <source>
        <dbReference type="Proteomes" id="UP000235371"/>
    </source>
</evidence>
<feature type="compositionally biased region" description="Basic and acidic residues" evidence="1">
    <location>
        <begin position="8"/>
        <end position="20"/>
    </location>
</feature>
<name>A0A2J6T8W9_9HELO</name>
<dbReference type="GeneID" id="36580699"/>
<feature type="region of interest" description="Disordered" evidence="1">
    <location>
        <begin position="242"/>
        <end position="270"/>
    </location>
</feature>
<feature type="compositionally biased region" description="Basic and acidic residues" evidence="1">
    <location>
        <begin position="185"/>
        <end position="198"/>
    </location>
</feature>
<organism evidence="2 3">
    <name type="scientific">Hyaloscypha bicolor E</name>
    <dbReference type="NCBI Taxonomy" id="1095630"/>
    <lineage>
        <taxon>Eukaryota</taxon>
        <taxon>Fungi</taxon>
        <taxon>Dikarya</taxon>
        <taxon>Ascomycota</taxon>
        <taxon>Pezizomycotina</taxon>
        <taxon>Leotiomycetes</taxon>
        <taxon>Helotiales</taxon>
        <taxon>Hyaloscyphaceae</taxon>
        <taxon>Hyaloscypha</taxon>
        <taxon>Hyaloscypha bicolor</taxon>
    </lineage>
</organism>
<feature type="compositionally biased region" description="Polar residues" evidence="1">
    <location>
        <begin position="79"/>
        <end position="98"/>
    </location>
</feature>
<feature type="region of interest" description="Disordered" evidence="1">
    <location>
        <begin position="184"/>
        <end position="221"/>
    </location>
</feature>
<reference evidence="2 3" key="1">
    <citation type="submission" date="2016-04" db="EMBL/GenBank/DDBJ databases">
        <title>A degradative enzymes factory behind the ericoid mycorrhizal symbiosis.</title>
        <authorList>
            <consortium name="DOE Joint Genome Institute"/>
            <person name="Martino E."/>
            <person name="Morin E."/>
            <person name="Grelet G."/>
            <person name="Kuo A."/>
            <person name="Kohler A."/>
            <person name="Daghino S."/>
            <person name="Barry K."/>
            <person name="Choi C."/>
            <person name="Cichocki N."/>
            <person name="Clum A."/>
            <person name="Copeland A."/>
            <person name="Hainaut M."/>
            <person name="Haridas S."/>
            <person name="Labutti K."/>
            <person name="Lindquist E."/>
            <person name="Lipzen A."/>
            <person name="Khouja H.-R."/>
            <person name="Murat C."/>
            <person name="Ohm R."/>
            <person name="Olson A."/>
            <person name="Spatafora J."/>
            <person name="Veneault-Fourrey C."/>
            <person name="Henrissat B."/>
            <person name="Grigoriev I."/>
            <person name="Martin F."/>
            <person name="Perotto S."/>
        </authorList>
    </citation>
    <scope>NUCLEOTIDE SEQUENCE [LARGE SCALE GENOMIC DNA]</scope>
    <source>
        <strain evidence="2 3">E</strain>
    </source>
</reference>
<evidence type="ECO:0000313" key="2">
    <source>
        <dbReference type="EMBL" id="PMD59456.1"/>
    </source>
</evidence>
<proteinExistence type="predicted"/>
<dbReference type="Proteomes" id="UP000235371">
    <property type="component" value="Unassembled WGS sequence"/>
</dbReference>
<feature type="region of interest" description="Disordered" evidence="1">
    <location>
        <begin position="574"/>
        <end position="648"/>
    </location>
</feature>
<dbReference type="AlphaFoldDB" id="A0A2J6T8W9"/>
<sequence>MKIKKRKERDSYLDEKDVASSRKKLPSRLSSTLRTGNAMMIKFNPPKSSDAPPPSKFAIRLPEDLPDTSSSSGRKEMPQSISRETNLLKNSSSSTYSDPPTWPLMSTSRREIDISATRPISTEFTFWPLQVDAIKHTRDASPVPRSPEARRESQTLNILDTGKTDDSTPYISLALKETFGDLEVDPDRNAREEAEKNTEIVASPRREQTHHRRERPDEIVFSPFEGQIEELALEQVNEAQISEPLVEEPLVEARPVSETPERESYSETVQFFKTLERPVNRFKESAQEPADNSTRESSSQLTPKTLHEPPERPGEAPGEPRLEQRSFEKLPQLTKIPKTETLALLQEEGQVRSSTVPEIDRLLRIVAQENDLLADKPLFWSDFRPVAEEVKMAMEMPPVREREVVVEASPTIEQIEVIANDSQRGMALSPFPRKPAVDVPSVEPELFSPKQEELEFLTQREQSPPPHSPTEEKEILPLRMNRQIRNITSIIAEHEATSELQEPNPEEEVDDCQARGRSMLRTSDIIEARLSAIIRTKYLPLLNTAPQELSKEERDQTISPLRRNPVDLATVLDQRNRTLSPLQQNPLTSTLSIKRKSRTLSPPSLPRLHPVSPSLSREESPLRRTPPSPIPSQPLSAQESIFASNTASRPQSNFAFSQTLSKFQSLAEQGTINGRQASTEVTQRAIAGIFIPGSLREQAVRNLSKSRERSASEKRGI</sequence>
<gene>
    <name evidence="2" type="ORF">K444DRAFT_412130</name>
</gene>
<accession>A0A2J6T8W9</accession>
<dbReference type="InParanoid" id="A0A2J6T8W9"/>
<keyword evidence="3" id="KW-1185">Reference proteome</keyword>
<dbReference type="OrthoDB" id="3561683at2759"/>
<feature type="compositionally biased region" description="Basic and acidic residues" evidence="1">
    <location>
        <begin position="305"/>
        <end position="328"/>
    </location>
</feature>
<feature type="compositionally biased region" description="Polar residues" evidence="1">
    <location>
        <begin position="577"/>
        <end position="592"/>
    </location>
</feature>
<feature type="compositionally biased region" description="Polar residues" evidence="1">
    <location>
        <begin position="290"/>
        <end position="303"/>
    </location>
</feature>